<evidence type="ECO:0000313" key="2">
    <source>
        <dbReference type="Proteomes" id="UP001066276"/>
    </source>
</evidence>
<comment type="caution">
    <text evidence="1">The sequence shown here is derived from an EMBL/GenBank/DDBJ whole genome shotgun (WGS) entry which is preliminary data.</text>
</comment>
<keyword evidence="2" id="KW-1185">Reference proteome</keyword>
<accession>A0AAV7KZ28</accession>
<organism evidence="1 2">
    <name type="scientific">Pleurodeles waltl</name>
    <name type="common">Iberian ribbed newt</name>
    <dbReference type="NCBI Taxonomy" id="8319"/>
    <lineage>
        <taxon>Eukaryota</taxon>
        <taxon>Metazoa</taxon>
        <taxon>Chordata</taxon>
        <taxon>Craniata</taxon>
        <taxon>Vertebrata</taxon>
        <taxon>Euteleostomi</taxon>
        <taxon>Amphibia</taxon>
        <taxon>Batrachia</taxon>
        <taxon>Caudata</taxon>
        <taxon>Salamandroidea</taxon>
        <taxon>Salamandridae</taxon>
        <taxon>Pleurodelinae</taxon>
        <taxon>Pleurodeles</taxon>
    </lineage>
</organism>
<dbReference type="AlphaFoldDB" id="A0AAV7KZ28"/>
<reference evidence="1" key="1">
    <citation type="journal article" date="2022" name="bioRxiv">
        <title>Sequencing and chromosome-scale assembly of the giantPleurodeles waltlgenome.</title>
        <authorList>
            <person name="Brown T."/>
            <person name="Elewa A."/>
            <person name="Iarovenko S."/>
            <person name="Subramanian E."/>
            <person name="Araus A.J."/>
            <person name="Petzold A."/>
            <person name="Susuki M."/>
            <person name="Suzuki K.-i.T."/>
            <person name="Hayashi T."/>
            <person name="Toyoda A."/>
            <person name="Oliveira C."/>
            <person name="Osipova E."/>
            <person name="Leigh N.D."/>
            <person name="Simon A."/>
            <person name="Yun M.H."/>
        </authorList>
    </citation>
    <scope>NUCLEOTIDE SEQUENCE</scope>
    <source>
        <strain evidence="1">20211129_DDA</strain>
        <tissue evidence="1">Liver</tissue>
    </source>
</reference>
<dbReference type="EMBL" id="JANPWB010000016">
    <property type="protein sequence ID" value="KAJ1083992.1"/>
    <property type="molecule type" value="Genomic_DNA"/>
</dbReference>
<evidence type="ECO:0000313" key="1">
    <source>
        <dbReference type="EMBL" id="KAJ1083992.1"/>
    </source>
</evidence>
<dbReference type="Proteomes" id="UP001066276">
    <property type="component" value="Chromosome 12"/>
</dbReference>
<name>A0AAV7KZ28_PLEWA</name>
<sequence length="67" mass="7310">MRRPRANALSCPLDAGIRSLQFEMPETVPLASFSPREGWLPAGASYCFSCLGGPGRGSRRSDERSPR</sequence>
<gene>
    <name evidence="1" type="ORF">NDU88_004147</name>
</gene>
<proteinExistence type="predicted"/>
<protein>
    <submittedName>
        <fullName evidence="1">Uncharacterized protein</fullName>
    </submittedName>
</protein>